<dbReference type="EMBL" id="CP001802">
    <property type="protein sequence ID" value="ACY21507.1"/>
    <property type="molecule type" value="Genomic_DNA"/>
</dbReference>
<feature type="active site" description="Nucleophile" evidence="4">
    <location>
        <position position="400"/>
    </location>
</feature>
<dbReference type="InterPro" id="IPR002792">
    <property type="entry name" value="TRAM_dom"/>
</dbReference>
<dbReference type="Proteomes" id="UP000001219">
    <property type="component" value="Chromosome"/>
</dbReference>
<feature type="region of interest" description="Disordered" evidence="5">
    <location>
        <begin position="219"/>
        <end position="243"/>
    </location>
</feature>
<dbReference type="InterPro" id="IPR012340">
    <property type="entry name" value="NA-bd_OB-fold"/>
</dbReference>
<dbReference type="HOGENOM" id="CLU_014689_7_0_11"/>
<evidence type="ECO:0000256" key="5">
    <source>
        <dbReference type="SAM" id="MobiDB-lite"/>
    </source>
</evidence>
<evidence type="ECO:0000256" key="3">
    <source>
        <dbReference type="ARBA" id="ARBA00022691"/>
    </source>
</evidence>
<dbReference type="GO" id="GO:0070041">
    <property type="term" value="F:rRNA (uridine-C5-)-methyltransferase activity"/>
    <property type="evidence" value="ECO:0007669"/>
    <property type="project" value="TreeGrafter"/>
</dbReference>
<reference evidence="8" key="1">
    <citation type="submission" date="2009-10" db="EMBL/GenBank/DDBJ databases">
        <title>The complete chromosome of Gordonia bronchialis DSM 43247.</title>
        <authorList>
            <consortium name="US DOE Joint Genome Institute (JGI-PGF)"/>
            <person name="Lucas S."/>
            <person name="Copeland A."/>
            <person name="Lapidus A."/>
            <person name="Glavina del Rio T."/>
            <person name="Dalin E."/>
            <person name="Tice H."/>
            <person name="Bruce D."/>
            <person name="Goodwin L."/>
            <person name="Pitluck S."/>
            <person name="Kyrpides N."/>
            <person name="Mavromatis K."/>
            <person name="Ivanova N."/>
            <person name="Ovchinnikova G."/>
            <person name="Saunders E."/>
            <person name="Brettin T."/>
            <person name="Detter J.C."/>
            <person name="Han C."/>
            <person name="Larimer F."/>
            <person name="Land M."/>
            <person name="Hauser L."/>
            <person name="Markowitz V."/>
            <person name="Cheng J.-F."/>
            <person name="Hugenholtz P."/>
            <person name="Woyke T."/>
            <person name="Wu D."/>
            <person name="Jando M."/>
            <person name="Schneider S."/>
            <person name="Goeker M."/>
            <person name="Klenk H.-P."/>
            <person name="Eisen J.A."/>
        </authorList>
    </citation>
    <scope>NUCLEOTIDE SEQUENCE [LARGE SCALE GENOMIC DNA]</scope>
    <source>
        <strain evidence="8">ATCC 25592 / DSM 43247 / BCRC 13721 / JCM 3198 / KCTC 3076 / NBRC 16047 / NCTC 10667</strain>
    </source>
</reference>
<gene>
    <name evidence="7" type="ordered locus">Gbro_2259</name>
</gene>
<dbReference type="Gene3D" id="2.40.50.140">
    <property type="entry name" value="Nucleic acid-binding proteins"/>
    <property type="match status" value="1"/>
</dbReference>
<dbReference type="PANTHER" id="PTHR11061">
    <property type="entry name" value="RNA M5U METHYLTRANSFERASE"/>
    <property type="match status" value="1"/>
</dbReference>
<dbReference type="GO" id="GO:0070475">
    <property type="term" value="P:rRNA base methylation"/>
    <property type="evidence" value="ECO:0007669"/>
    <property type="project" value="TreeGrafter"/>
</dbReference>
<dbReference type="InterPro" id="IPR010280">
    <property type="entry name" value="U5_MeTrfase_fam"/>
</dbReference>
<comment type="similarity">
    <text evidence="4">Belongs to the class I-like SAM-binding methyltransferase superfamily. RNA M5U methyltransferase family.</text>
</comment>
<accession>D0LCI6</accession>
<organism evidence="7 8">
    <name type="scientific">Gordonia bronchialis (strain ATCC 25592 / DSM 43247 / BCRC 13721 / JCM 3198 / KCTC 3076 / NBRC 16047 / NCTC 10667)</name>
    <name type="common">Rhodococcus bronchialis</name>
    <dbReference type="NCBI Taxonomy" id="526226"/>
    <lineage>
        <taxon>Bacteria</taxon>
        <taxon>Bacillati</taxon>
        <taxon>Actinomycetota</taxon>
        <taxon>Actinomycetes</taxon>
        <taxon>Mycobacteriales</taxon>
        <taxon>Gordoniaceae</taxon>
        <taxon>Gordonia</taxon>
    </lineage>
</organism>
<dbReference type="OrthoDB" id="9804590at2"/>
<dbReference type="SUPFAM" id="SSF50249">
    <property type="entry name" value="Nucleic acid-binding proteins"/>
    <property type="match status" value="1"/>
</dbReference>
<evidence type="ECO:0000256" key="2">
    <source>
        <dbReference type="ARBA" id="ARBA00022679"/>
    </source>
</evidence>
<dbReference type="STRING" id="526226.Gbro_2259"/>
<evidence type="ECO:0000256" key="1">
    <source>
        <dbReference type="ARBA" id="ARBA00022603"/>
    </source>
</evidence>
<sequence>MSPPMIELTVERPANGGEAVGRADGRVVFVRGAIPGETVRVRIVDQRHPSFWRGETIEILDASPFRVPQRCPAAAHGAGCCDLGFIRPDHARDLKRDVLLDVAARIGHLPAQVLESTALVGTGVEALAAASGTATASADAATGWRVRTRLAVDGNGVAGQRAFRGDDVITGGRCVAPVAGLLDDIDGGFTPRAELVIVADAAGGRHISELAPIVEPVTAAGRRAGRGDRSRRRAQQSRHRRRIERATRVVEGAGVAEHRVGTRAWQIPVTGFWQAHREAPATYADAVAGFAARHLDRSPGVAWDLYGGAGVFAAALLDNPDVAPGSVHVVDADTGALTAAAATFAGDNRVITHPGEVIEQIEALPAPDVVVLDPPRTGAGEKVVTAISDARPQVIIHIGCDAARFARDLGLFVTHGYRIAELRGFDAFPLTHHVEVIACLVRG</sequence>
<feature type="compositionally biased region" description="Basic residues" evidence="5">
    <location>
        <begin position="229"/>
        <end position="243"/>
    </location>
</feature>
<reference evidence="7 8" key="2">
    <citation type="journal article" date="2010" name="Stand. Genomic Sci.">
        <title>Complete genome sequence of Gordonia bronchialis type strain (3410).</title>
        <authorList>
            <person name="Ivanova N."/>
            <person name="Sikorski J."/>
            <person name="Jando M."/>
            <person name="Lapidus A."/>
            <person name="Nolan M."/>
            <person name="Lucas S."/>
            <person name="Del Rio T.G."/>
            <person name="Tice H."/>
            <person name="Copeland A."/>
            <person name="Cheng J.F."/>
            <person name="Chen F."/>
            <person name="Bruce D."/>
            <person name="Goodwin L."/>
            <person name="Pitluck S."/>
            <person name="Mavromatis K."/>
            <person name="Ovchinnikova G."/>
            <person name="Pati A."/>
            <person name="Chen A."/>
            <person name="Palaniappan K."/>
            <person name="Land M."/>
            <person name="Hauser L."/>
            <person name="Chang Y.J."/>
            <person name="Jeffries C.D."/>
            <person name="Chain P."/>
            <person name="Saunders E."/>
            <person name="Han C."/>
            <person name="Detter J.C."/>
            <person name="Brettin T."/>
            <person name="Rohde M."/>
            <person name="Goker M."/>
            <person name="Bristow J."/>
            <person name="Eisen J.A."/>
            <person name="Markowitz V."/>
            <person name="Hugenholtz P."/>
            <person name="Klenk H.P."/>
            <person name="Kyrpides N.C."/>
        </authorList>
    </citation>
    <scope>NUCLEOTIDE SEQUENCE [LARGE SCALE GENOMIC DNA]</scope>
    <source>
        <strain evidence="8">ATCC 25592 / DSM 43247 / BCRC 13721 / JCM 3198 / KCTC 3076 / NBRC 16047 / NCTC 10667</strain>
    </source>
</reference>
<keyword evidence="8" id="KW-1185">Reference proteome</keyword>
<dbReference type="Pfam" id="PF05958">
    <property type="entry name" value="tRNA_U5-meth_tr"/>
    <property type="match status" value="1"/>
</dbReference>
<dbReference type="KEGG" id="gbr:Gbro_2259"/>
<proteinExistence type="inferred from homology"/>
<feature type="domain" description="TRAM" evidence="6">
    <location>
        <begin position="1"/>
        <end position="58"/>
    </location>
</feature>
<evidence type="ECO:0000256" key="4">
    <source>
        <dbReference type="PROSITE-ProRule" id="PRU01024"/>
    </source>
</evidence>
<evidence type="ECO:0000259" key="6">
    <source>
        <dbReference type="PROSITE" id="PS50926"/>
    </source>
</evidence>
<name>D0LCI6_GORB4</name>
<feature type="binding site" evidence="4">
    <location>
        <position position="306"/>
    </location>
    <ligand>
        <name>S-adenosyl-L-methionine</name>
        <dbReference type="ChEBI" id="CHEBI:59789"/>
    </ligand>
</feature>
<keyword evidence="2 4" id="KW-0808">Transferase</keyword>
<feature type="binding site" evidence="4">
    <location>
        <position position="274"/>
    </location>
    <ligand>
        <name>S-adenosyl-L-methionine</name>
        <dbReference type="ChEBI" id="CHEBI:59789"/>
    </ligand>
</feature>
<dbReference type="AlphaFoldDB" id="D0LCI6"/>
<dbReference type="PANTHER" id="PTHR11061:SF30">
    <property type="entry name" value="TRNA (URACIL(54)-C(5))-METHYLTRANSFERASE"/>
    <property type="match status" value="1"/>
</dbReference>
<dbReference type="SUPFAM" id="SSF53335">
    <property type="entry name" value="S-adenosyl-L-methionine-dependent methyltransferases"/>
    <property type="match status" value="1"/>
</dbReference>
<keyword evidence="3 4" id="KW-0949">S-adenosyl-L-methionine</keyword>
<protein>
    <submittedName>
        <fullName evidence="7">SAM-dependent methyltransferase related to tRNA (Uracil-5-)-methyltransferase-like protein</fullName>
    </submittedName>
</protein>
<dbReference type="Gene3D" id="3.40.50.150">
    <property type="entry name" value="Vaccinia Virus protein VP39"/>
    <property type="match status" value="1"/>
</dbReference>
<dbReference type="InterPro" id="IPR029063">
    <property type="entry name" value="SAM-dependent_MTases_sf"/>
</dbReference>
<evidence type="ECO:0000313" key="8">
    <source>
        <dbReference type="Proteomes" id="UP000001219"/>
    </source>
</evidence>
<feature type="binding site" evidence="4">
    <location>
        <position position="331"/>
    </location>
    <ligand>
        <name>S-adenosyl-L-methionine</name>
        <dbReference type="ChEBI" id="CHEBI:59789"/>
    </ligand>
</feature>
<evidence type="ECO:0000313" key="7">
    <source>
        <dbReference type="EMBL" id="ACY21507.1"/>
    </source>
</evidence>
<dbReference type="eggNOG" id="COG2265">
    <property type="taxonomic scope" value="Bacteria"/>
</dbReference>
<dbReference type="Pfam" id="PF01938">
    <property type="entry name" value="TRAM"/>
    <property type="match status" value="1"/>
</dbReference>
<dbReference type="PROSITE" id="PS51687">
    <property type="entry name" value="SAM_MT_RNA_M5U"/>
    <property type="match status" value="1"/>
</dbReference>
<keyword evidence="1 4" id="KW-0489">Methyltransferase</keyword>
<dbReference type="RefSeq" id="WP_012834062.1">
    <property type="nucleotide sequence ID" value="NC_013441.1"/>
</dbReference>
<feature type="binding site" evidence="4">
    <location>
        <position position="373"/>
    </location>
    <ligand>
        <name>S-adenosyl-L-methionine</name>
        <dbReference type="ChEBI" id="CHEBI:59789"/>
    </ligand>
</feature>
<dbReference type="PROSITE" id="PS50926">
    <property type="entry name" value="TRAM"/>
    <property type="match status" value="1"/>
</dbReference>